<reference evidence="2" key="1">
    <citation type="submission" date="2018-04" db="EMBL/GenBank/DDBJ databases">
        <title>Whole genome sequencing of Hypsizygus marmoreus.</title>
        <authorList>
            <person name="Choi I.-G."/>
            <person name="Min B."/>
            <person name="Kim J.-G."/>
            <person name="Kim S."/>
            <person name="Oh Y.-L."/>
            <person name="Kong W.-S."/>
            <person name="Park H."/>
            <person name="Jeong J."/>
            <person name="Song E.-S."/>
        </authorList>
    </citation>
    <scope>NUCLEOTIDE SEQUENCE [LARGE SCALE GENOMIC DNA]</scope>
    <source>
        <strain evidence="2">51987-8</strain>
    </source>
</reference>
<comment type="caution">
    <text evidence="2">The sequence shown here is derived from an EMBL/GenBank/DDBJ whole genome shotgun (WGS) entry which is preliminary data.</text>
</comment>
<evidence type="ECO:0000313" key="3">
    <source>
        <dbReference type="Proteomes" id="UP000076154"/>
    </source>
</evidence>
<feature type="compositionally biased region" description="Acidic residues" evidence="1">
    <location>
        <begin position="145"/>
        <end position="154"/>
    </location>
</feature>
<feature type="region of interest" description="Disordered" evidence="1">
    <location>
        <begin position="145"/>
        <end position="173"/>
    </location>
</feature>
<keyword evidence="3" id="KW-1185">Reference proteome</keyword>
<dbReference type="InParanoid" id="A0A369JR01"/>
<dbReference type="Proteomes" id="UP000076154">
    <property type="component" value="Unassembled WGS sequence"/>
</dbReference>
<organism evidence="2 3">
    <name type="scientific">Hypsizygus marmoreus</name>
    <name type="common">White beech mushroom</name>
    <name type="synonym">Agaricus marmoreus</name>
    <dbReference type="NCBI Taxonomy" id="39966"/>
    <lineage>
        <taxon>Eukaryota</taxon>
        <taxon>Fungi</taxon>
        <taxon>Dikarya</taxon>
        <taxon>Basidiomycota</taxon>
        <taxon>Agaricomycotina</taxon>
        <taxon>Agaricomycetes</taxon>
        <taxon>Agaricomycetidae</taxon>
        <taxon>Agaricales</taxon>
        <taxon>Tricholomatineae</taxon>
        <taxon>Lyophyllaceae</taxon>
        <taxon>Hypsizygus</taxon>
    </lineage>
</organism>
<gene>
    <name evidence="2" type="ORF">Hypma_010734</name>
</gene>
<dbReference type="AlphaFoldDB" id="A0A369JR01"/>
<dbReference type="EMBL" id="LUEZ02000052">
    <property type="protein sequence ID" value="RDB22113.1"/>
    <property type="molecule type" value="Genomic_DNA"/>
</dbReference>
<protein>
    <submittedName>
        <fullName evidence="2">Uncharacterized protein</fullName>
    </submittedName>
</protein>
<dbReference type="SUPFAM" id="SSF52047">
    <property type="entry name" value="RNI-like"/>
    <property type="match status" value="1"/>
</dbReference>
<name>A0A369JR01_HYPMA</name>
<evidence type="ECO:0000313" key="2">
    <source>
        <dbReference type="EMBL" id="RDB22113.1"/>
    </source>
</evidence>
<evidence type="ECO:0000256" key="1">
    <source>
        <dbReference type="SAM" id="MobiDB-lite"/>
    </source>
</evidence>
<accession>A0A369JR01</accession>
<proteinExistence type="predicted"/>
<sequence>MPYARPLYDAHFGLEFLPSGLLYYRSFRNWITNDIPLCLATLLVHYSTFQLRKLKLSFVEFTAEEFRLFSMGLIFLENLTLERCNFLDPDIIPRLTNGPDRSEAIPILKHLRVEELSMSVSDEDILDIIEFRVGVLEDVVINVDSDSEEEEPESYSESTRRSQALQRRGIGLE</sequence>